<evidence type="ECO:0000313" key="2">
    <source>
        <dbReference type="EMBL" id="KDQ16784.1"/>
    </source>
</evidence>
<dbReference type="AlphaFoldDB" id="A0A067MML7"/>
<dbReference type="HOGENOM" id="CLU_024199_1_1_1"/>
<dbReference type="SUPFAM" id="SSF81383">
    <property type="entry name" value="F-box domain"/>
    <property type="match status" value="1"/>
</dbReference>
<dbReference type="Gene3D" id="1.20.1280.50">
    <property type="match status" value="1"/>
</dbReference>
<dbReference type="InterPro" id="IPR001810">
    <property type="entry name" value="F-box_dom"/>
</dbReference>
<name>A0A067MML7_BOTB1</name>
<organism evidence="2 3">
    <name type="scientific">Botryobasidium botryosum (strain FD-172 SS1)</name>
    <dbReference type="NCBI Taxonomy" id="930990"/>
    <lineage>
        <taxon>Eukaryota</taxon>
        <taxon>Fungi</taxon>
        <taxon>Dikarya</taxon>
        <taxon>Basidiomycota</taxon>
        <taxon>Agaricomycotina</taxon>
        <taxon>Agaricomycetes</taxon>
        <taxon>Cantharellales</taxon>
        <taxon>Botryobasidiaceae</taxon>
        <taxon>Botryobasidium</taxon>
    </lineage>
</organism>
<feature type="domain" description="F-box" evidence="1">
    <location>
        <begin position="37"/>
        <end position="91"/>
    </location>
</feature>
<dbReference type="EMBL" id="KL198026">
    <property type="protein sequence ID" value="KDQ16784.1"/>
    <property type="molecule type" value="Genomic_DNA"/>
</dbReference>
<evidence type="ECO:0000259" key="1">
    <source>
        <dbReference type="PROSITE" id="PS50181"/>
    </source>
</evidence>
<dbReference type="InterPro" id="IPR036047">
    <property type="entry name" value="F-box-like_dom_sf"/>
</dbReference>
<accession>A0A067MML7</accession>
<dbReference type="SUPFAM" id="SSF52047">
    <property type="entry name" value="RNI-like"/>
    <property type="match status" value="1"/>
</dbReference>
<evidence type="ECO:0000313" key="3">
    <source>
        <dbReference type="Proteomes" id="UP000027195"/>
    </source>
</evidence>
<dbReference type="Pfam" id="PF12937">
    <property type="entry name" value="F-box-like"/>
    <property type="match status" value="1"/>
</dbReference>
<dbReference type="PROSITE" id="PS50181">
    <property type="entry name" value="FBOX"/>
    <property type="match status" value="1"/>
</dbReference>
<protein>
    <recommendedName>
        <fullName evidence="1">F-box domain-containing protein</fullName>
    </recommendedName>
</protein>
<proteinExistence type="predicted"/>
<keyword evidence="3" id="KW-1185">Reference proteome</keyword>
<dbReference type="InParanoid" id="A0A067MML7"/>
<dbReference type="STRING" id="930990.A0A067MML7"/>
<dbReference type="Proteomes" id="UP000027195">
    <property type="component" value="Unassembled WGS sequence"/>
</dbReference>
<dbReference type="OrthoDB" id="2884925at2759"/>
<gene>
    <name evidence="2" type="ORF">BOTBODRAFT_144507</name>
</gene>
<reference evidence="3" key="1">
    <citation type="journal article" date="2014" name="Proc. Natl. Acad. Sci. U.S.A.">
        <title>Extensive sampling of basidiomycete genomes demonstrates inadequacy of the white-rot/brown-rot paradigm for wood decay fungi.</title>
        <authorList>
            <person name="Riley R."/>
            <person name="Salamov A.A."/>
            <person name="Brown D.W."/>
            <person name="Nagy L.G."/>
            <person name="Floudas D."/>
            <person name="Held B.W."/>
            <person name="Levasseur A."/>
            <person name="Lombard V."/>
            <person name="Morin E."/>
            <person name="Otillar R."/>
            <person name="Lindquist E.A."/>
            <person name="Sun H."/>
            <person name="LaButti K.M."/>
            <person name="Schmutz J."/>
            <person name="Jabbour D."/>
            <person name="Luo H."/>
            <person name="Baker S.E."/>
            <person name="Pisabarro A.G."/>
            <person name="Walton J.D."/>
            <person name="Blanchette R.A."/>
            <person name="Henrissat B."/>
            <person name="Martin F."/>
            <person name="Cullen D."/>
            <person name="Hibbett D.S."/>
            <person name="Grigoriev I.V."/>
        </authorList>
    </citation>
    <scope>NUCLEOTIDE SEQUENCE [LARGE SCALE GENOMIC DNA]</scope>
    <source>
        <strain evidence="3">FD-172 SS1</strain>
    </source>
</reference>
<sequence>MAQTSMISGSMPVQWDLVDEANKEPELADSRLHESPIRPIHRLPDEILSSIFLFSNCSDYAQHVRDVLKLSSVCRHWREVALECPRLWTRLQPLPWTERFFDLFLERSKQAPLDVELTGYATSTESNFHMYFQHFVLPQAHRWRTCLFRSVDATKLAPFALNPTPLLEALTVEYTNARGTVYSPRSPLAPTYTPRLSILVIAGAFFPFTHPIYTNLTELALSFIRLPKTESPEGLLRALEASPLLERLRLGHCVFSCPIPPDSIDPSAFLVQLPRLRFFEIGPAAPVQVSRFILSRLAITHPAHILLKAAFHPGDDMSAFLPSRDHAQINLPTLSSAFALHIKVSTNAYHVRGYTHDHEELFMLRLGAPRELPNIFANFGTILPTLSLRSLVLCTDGRGLNSPAIVAAVADLLVRHPDITQLTFKTCDAPMMQILLDPSLCPRLECIQIERCHLSPDELVEIVERRARTKHLESESELGVYVFDSFSRLTITGCPQLEPILPVLRRCGVNIVEYEGPK</sequence>